<protein>
    <submittedName>
        <fullName evidence="2">Uncharacterized protein</fullName>
    </submittedName>
</protein>
<feature type="compositionally biased region" description="Basic and acidic residues" evidence="1">
    <location>
        <begin position="146"/>
        <end position="165"/>
    </location>
</feature>
<dbReference type="EMBL" id="AZGZ01000023">
    <property type="protein sequence ID" value="KZZ88846.1"/>
    <property type="molecule type" value="Genomic_DNA"/>
</dbReference>
<name>A0A167WHB8_9EURO</name>
<reference evidence="2 3" key="1">
    <citation type="journal article" date="2016" name="Genome Biol. Evol.">
        <title>Divergent and convergent evolution of fungal pathogenicity.</title>
        <authorList>
            <person name="Shang Y."/>
            <person name="Xiao G."/>
            <person name="Zheng P."/>
            <person name="Cen K."/>
            <person name="Zhan S."/>
            <person name="Wang C."/>
        </authorList>
    </citation>
    <scope>NUCLEOTIDE SEQUENCE [LARGE SCALE GENOMIC DNA]</scope>
    <source>
        <strain evidence="2 3">ARSEF 7405</strain>
    </source>
</reference>
<evidence type="ECO:0000313" key="2">
    <source>
        <dbReference type="EMBL" id="KZZ88846.1"/>
    </source>
</evidence>
<feature type="compositionally biased region" description="Basic and acidic residues" evidence="1">
    <location>
        <begin position="291"/>
        <end position="302"/>
    </location>
</feature>
<feature type="region of interest" description="Disordered" evidence="1">
    <location>
        <begin position="94"/>
        <end position="192"/>
    </location>
</feature>
<keyword evidence="3" id="KW-1185">Reference proteome</keyword>
<feature type="region of interest" description="Disordered" evidence="1">
    <location>
        <begin position="273"/>
        <end position="338"/>
    </location>
</feature>
<dbReference type="Proteomes" id="UP000242877">
    <property type="component" value="Unassembled WGS sequence"/>
</dbReference>
<proteinExistence type="predicted"/>
<organism evidence="2 3">
    <name type="scientific">Ascosphaera apis ARSEF 7405</name>
    <dbReference type="NCBI Taxonomy" id="392613"/>
    <lineage>
        <taxon>Eukaryota</taxon>
        <taxon>Fungi</taxon>
        <taxon>Dikarya</taxon>
        <taxon>Ascomycota</taxon>
        <taxon>Pezizomycotina</taxon>
        <taxon>Eurotiomycetes</taxon>
        <taxon>Eurotiomycetidae</taxon>
        <taxon>Onygenales</taxon>
        <taxon>Ascosphaeraceae</taxon>
        <taxon>Ascosphaera</taxon>
    </lineage>
</organism>
<feature type="compositionally biased region" description="Acidic residues" evidence="1">
    <location>
        <begin position="279"/>
        <end position="290"/>
    </location>
</feature>
<evidence type="ECO:0000256" key="1">
    <source>
        <dbReference type="SAM" id="MobiDB-lite"/>
    </source>
</evidence>
<dbReference type="AlphaFoldDB" id="A0A167WHB8"/>
<sequence>MTESLHAEISQKPCGTCISKMIKNPQMNCRVTPGFKACVLCREKNSRCFPVPQEFEAELKALMAAKGDYEAVASEANSLNVRSKAEKLHELVAQAKAKTPGRGRKSKDLTAEATTEGARPESPSTRQTRQNKGRLEPVHLPVDGDGDNHMADHLSSPREPLRLEPRNLFGGQGTRRSTMTSEASQPASDASGIAIPELKRNLREILQVNTWTMRKTGNVVQKLTTLQNSMDQLVSLLGEDIKVRKEELALRKEELALARAGWGREVLPLRTMEKRQREEEMEGENTEEQENQEHKKAKHSESEGGDVVMEELNNLLEEGEIEETNNDAANETSIVTID</sequence>
<gene>
    <name evidence="2" type="ORF">AAP_04638</name>
</gene>
<feature type="compositionally biased region" description="Polar residues" evidence="1">
    <location>
        <begin position="327"/>
        <end position="338"/>
    </location>
</feature>
<comment type="caution">
    <text evidence="2">The sequence shown here is derived from an EMBL/GenBank/DDBJ whole genome shotgun (WGS) entry which is preliminary data.</text>
</comment>
<accession>A0A167WHB8</accession>
<dbReference type="VEuPathDB" id="FungiDB:AAP_04638"/>
<feature type="compositionally biased region" description="Polar residues" evidence="1">
    <location>
        <begin position="174"/>
        <end position="188"/>
    </location>
</feature>
<evidence type="ECO:0000313" key="3">
    <source>
        <dbReference type="Proteomes" id="UP000242877"/>
    </source>
</evidence>